<proteinExistence type="predicted"/>
<reference evidence="2 3" key="1">
    <citation type="submission" date="2024-02" db="EMBL/GenBank/DDBJ databases">
        <title>A chromosome-level genome assembly of Drosophila madeirensis, a fruit fly species endemic to Madeira island.</title>
        <authorList>
            <person name="Tomihara K."/>
            <person name="Llopart A."/>
            <person name="Yamamoto D."/>
        </authorList>
    </citation>
    <scope>NUCLEOTIDE SEQUENCE [LARGE SCALE GENOMIC DNA]</scope>
    <source>
        <strain evidence="2 3">RF1</strain>
    </source>
</reference>
<feature type="region of interest" description="Disordered" evidence="1">
    <location>
        <begin position="1"/>
        <end position="22"/>
    </location>
</feature>
<sequence length="136" mass="14023">MHRDLVIPSSPPPPSSSCKSPGSPSGIDNCSVKGNTADAKNIICKLTTSCGCAFMKHYPTGMCADAGCGRAVDGIHPLAESACTLSGTSSAIIDSSIITTEADASIFTEVPEHDNNTHSLYINHILSPPSCGCELD</sequence>
<evidence type="ECO:0000256" key="1">
    <source>
        <dbReference type="SAM" id="MobiDB-lite"/>
    </source>
</evidence>
<keyword evidence="3" id="KW-1185">Reference proteome</keyword>
<gene>
    <name evidence="2" type="ORF">DMAD_07792</name>
</gene>
<protein>
    <submittedName>
        <fullName evidence="2">Uncharacterized protein</fullName>
    </submittedName>
</protein>
<dbReference type="Proteomes" id="UP001500889">
    <property type="component" value="Chromosome O"/>
</dbReference>
<evidence type="ECO:0000313" key="2">
    <source>
        <dbReference type="EMBL" id="BFF88912.1"/>
    </source>
</evidence>
<organism evidence="2 3">
    <name type="scientific">Drosophila madeirensis</name>
    <name type="common">Fruit fly</name>
    <dbReference type="NCBI Taxonomy" id="30013"/>
    <lineage>
        <taxon>Eukaryota</taxon>
        <taxon>Metazoa</taxon>
        <taxon>Ecdysozoa</taxon>
        <taxon>Arthropoda</taxon>
        <taxon>Hexapoda</taxon>
        <taxon>Insecta</taxon>
        <taxon>Pterygota</taxon>
        <taxon>Neoptera</taxon>
        <taxon>Endopterygota</taxon>
        <taxon>Diptera</taxon>
        <taxon>Brachycera</taxon>
        <taxon>Muscomorpha</taxon>
        <taxon>Ephydroidea</taxon>
        <taxon>Drosophilidae</taxon>
        <taxon>Drosophila</taxon>
        <taxon>Sophophora</taxon>
    </lineage>
</organism>
<dbReference type="EMBL" id="AP029263">
    <property type="protein sequence ID" value="BFF88912.1"/>
    <property type="molecule type" value="Genomic_DNA"/>
</dbReference>
<accession>A0AAU9F798</accession>
<name>A0AAU9F798_DROMD</name>
<evidence type="ECO:0000313" key="3">
    <source>
        <dbReference type="Proteomes" id="UP001500889"/>
    </source>
</evidence>
<dbReference type="AlphaFoldDB" id="A0AAU9F798"/>